<reference evidence="4" key="1">
    <citation type="journal article" date="2023" name="Science">
        <title>Genome structures resolve the early diversification of teleost fishes.</title>
        <authorList>
            <person name="Parey E."/>
            <person name="Louis A."/>
            <person name="Montfort J."/>
            <person name="Bouchez O."/>
            <person name="Roques C."/>
            <person name="Iampietro C."/>
            <person name="Lluch J."/>
            <person name="Castinel A."/>
            <person name="Donnadieu C."/>
            <person name="Desvignes T."/>
            <person name="Floi Bucao C."/>
            <person name="Jouanno E."/>
            <person name="Wen M."/>
            <person name="Mejri S."/>
            <person name="Dirks R."/>
            <person name="Jansen H."/>
            <person name="Henkel C."/>
            <person name="Chen W.J."/>
            <person name="Zahm M."/>
            <person name="Cabau C."/>
            <person name="Klopp C."/>
            <person name="Thompson A.W."/>
            <person name="Robinson-Rechavi M."/>
            <person name="Braasch I."/>
            <person name="Lecointre G."/>
            <person name="Bobe J."/>
            <person name="Postlethwait J.H."/>
            <person name="Berthelot C."/>
            <person name="Roest Crollius H."/>
            <person name="Guiguen Y."/>
        </authorList>
    </citation>
    <scope>NUCLEOTIDE SEQUENCE</scope>
    <source>
        <strain evidence="4">Concon-B</strain>
    </source>
</reference>
<dbReference type="GO" id="GO:0004896">
    <property type="term" value="F:cytokine receptor activity"/>
    <property type="evidence" value="ECO:0007669"/>
    <property type="project" value="TreeGrafter"/>
</dbReference>
<keyword evidence="1" id="KW-0812">Transmembrane</keyword>
<feature type="chain" id="PRO_5040373217" description="Fibronectin type-III domain-containing protein" evidence="2">
    <location>
        <begin position="20"/>
        <end position="327"/>
    </location>
</feature>
<dbReference type="OrthoDB" id="9932619at2759"/>
<dbReference type="SUPFAM" id="SSF49265">
    <property type="entry name" value="Fibronectin type III"/>
    <property type="match status" value="2"/>
</dbReference>
<dbReference type="InterPro" id="IPR050650">
    <property type="entry name" value="Type-II_Cytokine-TF_Rcpt"/>
</dbReference>
<feature type="transmembrane region" description="Helical" evidence="1">
    <location>
        <begin position="232"/>
        <end position="253"/>
    </location>
</feature>
<dbReference type="EMBL" id="JAFJMO010000003">
    <property type="protein sequence ID" value="KAJ8282218.1"/>
    <property type="molecule type" value="Genomic_DNA"/>
</dbReference>
<dbReference type="Proteomes" id="UP001152803">
    <property type="component" value="Unassembled WGS sequence"/>
</dbReference>
<keyword evidence="2" id="KW-0732">Signal</keyword>
<gene>
    <name evidence="4" type="ORF">COCON_G00047370</name>
</gene>
<name>A0A9Q1DUW4_CONCO</name>
<protein>
    <recommendedName>
        <fullName evidence="3">Fibronectin type-III domain-containing protein</fullName>
    </recommendedName>
</protein>
<accession>A0A9Q1DUW4</accession>
<keyword evidence="1" id="KW-1133">Transmembrane helix</keyword>
<dbReference type="GO" id="GO:0005886">
    <property type="term" value="C:plasma membrane"/>
    <property type="evidence" value="ECO:0007669"/>
    <property type="project" value="TreeGrafter"/>
</dbReference>
<dbReference type="Pfam" id="PF01108">
    <property type="entry name" value="Tissue_fac"/>
    <property type="match status" value="1"/>
</dbReference>
<dbReference type="InterPro" id="IPR003961">
    <property type="entry name" value="FN3_dom"/>
</dbReference>
<evidence type="ECO:0000259" key="3">
    <source>
        <dbReference type="PROSITE" id="PS50853"/>
    </source>
</evidence>
<dbReference type="PANTHER" id="PTHR20859:SF91">
    <property type="match status" value="1"/>
</dbReference>
<evidence type="ECO:0000313" key="4">
    <source>
        <dbReference type="EMBL" id="KAJ8282218.1"/>
    </source>
</evidence>
<dbReference type="AlphaFoldDB" id="A0A9Q1DUW4"/>
<keyword evidence="1" id="KW-0472">Membrane</keyword>
<feature type="signal peptide" evidence="2">
    <location>
        <begin position="1"/>
        <end position="19"/>
    </location>
</feature>
<evidence type="ECO:0000313" key="5">
    <source>
        <dbReference type="Proteomes" id="UP001152803"/>
    </source>
</evidence>
<feature type="domain" description="Fibronectin type-III" evidence="3">
    <location>
        <begin position="23"/>
        <end position="126"/>
    </location>
</feature>
<dbReference type="Pfam" id="PF09294">
    <property type="entry name" value="Interfer-bind"/>
    <property type="match status" value="1"/>
</dbReference>
<comment type="caution">
    <text evidence="4">The sequence shown here is derived from an EMBL/GenBank/DDBJ whole genome shotgun (WGS) entry which is preliminary data.</text>
</comment>
<dbReference type="InterPro" id="IPR015373">
    <property type="entry name" value="Interferon/interleukin_rcp_dom"/>
</dbReference>
<proteinExistence type="predicted"/>
<dbReference type="PROSITE" id="PS50853">
    <property type="entry name" value="FN3"/>
    <property type="match status" value="1"/>
</dbReference>
<evidence type="ECO:0000256" key="2">
    <source>
        <dbReference type="SAM" id="SignalP"/>
    </source>
</evidence>
<dbReference type="PANTHER" id="PTHR20859">
    <property type="entry name" value="INTERFERON/INTERLEUKIN RECEPTOR"/>
    <property type="match status" value="1"/>
</dbReference>
<keyword evidence="5" id="KW-1185">Reference proteome</keyword>
<dbReference type="Gene3D" id="2.60.40.10">
    <property type="entry name" value="Immunoglobulins"/>
    <property type="match status" value="1"/>
</dbReference>
<evidence type="ECO:0000256" key="1">
    <source>
        <dbReference type="SAM" id="Phobius"/>
    </source>
</evidence>
<dbReference type="CDD" id="cd00063">
    <property type="entry name" value="FN3"/>
    <property type="match status" value="1"/>
</dbReference>
<dbReference type="InterPro" id="IPR036116">
    <property type="entry name" value="FN3_sf"/>
</dbReference>
<dbReference type="InterPro" id="IPR013783">
    <property type="entry name" value="Ig-like_fold"/>
</dbReference>
<sequence length="327" mass="37592">MFLKYLISFLLFIHRGALTLLSQPENLTVESVNFQSELYWSPVRNSENVQYTVEYLVNHDSNKGSSEDLWLEIPECSSLRASRCNLTSSFSGLYASINATLRVRAYDGKQDSPWSHSRPFQALFQSLLGPPNVTLSARRNEGWLEVRIRDPFDRSHLSPDLKFRLYYKKEDSDWMVYNDISSFVLIDTFEEGFKYCVKAHYLWRGKLRPNSIPSTPKCAMILESESARSIRIMWVTGLMVCVTLAFVLFGIYMGPKFYDKLKQALRPPLQLPEHLHEFLSGEEQFVQFPASSSSSSEDEPFDEVSLVTIDKEVVLEEPSSTHGHTRS</sequence>
<organism evidence="4 5">
    <name type="scientific">Conger conger</name>
    <name type="common">Conger eel</name>
    <name type="synonym">Muraena conger</name>
    <dbReference type="NCBI Taxonomy" id="82655"/>
    <lineage>
        <taxon>Eukaryota</taxon>
        <taxon>Metazoa</taxon>
        <taxon>Chordata</taxon>
        <taxon>Craniata</taxon>
        <taxon>Vertebrata</taxon>
        <taxon>Euteleostomi</taxon>
        <taxon>Actinopterygii</taxon>
        <taxon>Neopterygii</taxon>
        <taxon>Teleostei</taxon>
        <taxon>Anguilliformes</taxon>
        <taxon>Congridae</taxon>
        <taxon>Conger</taxon>
    </lineage>
</organism>